<sequence>MRPPFIDSVVSQLGLPEEYIYQQLSGSNLLALISYRWTSYNVILRKEWIHKMKTIVLPFYQALKFPTAKWISRVKGNQGASFRYHVEVFKGKNTLQPIGNIIFLSNTQIAKMNMTIKGKADLKTRAVS</sequence>
<gene>
    <name evidence="1" type="ORF">FRX31_027522</name>
</gene>
<organism evidence="1 2">
    <name type="scientific">Thalictrum thalictroides</name>
    <name type="common">Rue-anemone</name>
    <name type="synonym">Anemone thalictroides</name>
    <dbReference type="NCBI Taxonomy" id="46969"/>
    <lineage>
        <taxon>Eukaryota</taxon>
        <taxon>Viridiplantae</taxon>
        <taxon>Streptophyta</taxon>
        <taxon>Embryophyta</taxon>
        <taxon>Tracheophyta</taxon>
        <taxon>Spermatophyta</taxon>
        <taxon>Magnoliopsida</taxon>
        <taxon>Ranunculales</taxon>
        <taxon>Ranunculaceae</taxon>
        <taxon>Thalictroideae</taxon>
        <taxon>Thalictrum</taxon>
    </lineage>
</organism>
<proteinExistence type="predicted"/>
<protein>
    <submittedName>
        <fullName evidence="1">Uncharacterized protein</fullName>
    </submittedName>
</protein>
<reference evidence="1 2" key="1">
    <citation type="submission" date="2020-06" db="EMBL/GenBank/DDBJ databases">
        <title>Transcriptomic and genomic resources for Thalictrum thalictroides and T. hernandezii: Facilitating candidate gene discovery in an emerging model plant lineage.</title>
        <authorList>
            <person name="Arias T."/>
            <person name="Riano-Pachon D.M."/>
            <person name="Di Stilio V.S."/>
        </authorList>
    </citation>
    <scope>NUCLEOTIDE SEQUENCE [LARGE SCALE GENOMIC DNA]</scope>
    <source>
        <strain evidence="2">cv. WT478/WT964</strain>
        <tissue evidence="1">Leaves</tissue>
    </source>
</reference>
<dbReference type="EMBL" id="JABWDY010034171">
    <property type="protein sequence ID" value="KAF5182891.1"/>
    <property type="molecule type" value="Genomic_DNA"/>
</dbReference>
<accession>A0A7J6VDX1</accession>
<dbReference type="AlphaFoldDB" id="A0A7J6VDX1"/>
<evidence type="ECO:0000313" key="1">
    <source>
        <dbReference type="EMBL" id="KAF5182891.1"/>
    </source>
</evidence>
<name>A0A7J6VDX1_THATH</name>
<evidence type="ECO:0000313" key="2">
    <source>
        <dbReference type="Proteomes" id="UP000554482"/>
    </source>
</evidence>
<dbReference type="Proteomes" id="UP000554482">
    <property type="component" value="Unassembled WGS sequence"/>
</dbReference>
<keyword evidence="2" id="KW-1185">Reference proteome</keyword>
<dbReference type="OrthoDB" id="1928766at2759"/>
<comment type="caution">
    <text evidence="1">The sequence shown here is derived from an EMBL/GenBank/DDBJ whole genome shotgun (WGS) entry which is preliminary data.</text>
</comment>